<dbReference type="InterPro" id="IPR001128">
    <property type="entry name" value="Cyt_P450"/>
</dbReference>
<reference evidence="7 8" key="1">
    <citation type="journal article" date="2018" name="Sci. Rep.">
        <title>Comparative genomics provides insights into the lifestyle and reveals functional heterogeneity of dark septate endophytic fungi.</title>
        <authorList>
            <person name="Knapp D.G."/>
            <person name="Nemeth J.B."/>
            <person name="Barry K."/>
            <person name="Hainaut M."/>
            <person name="Henrissat B."/>
            <person name="Johnson J."/>
            <person name="Kuo A."/>
            <person name="Lim J.H.P."/>
            <person name="Lipzen A."/>
            <person name="Nolan M."/>
            <person name="Ohm R.A."/>
            <person name="Tamas L."/>
            <person name="Grigoriev I.V."/>
            <person name="Spatafora J.W."/>
            <person name="Nagy L.G."/>
            <person name="Kovacs G.M."/>
        </authorList>
    </citation>
    <scope>NUCLEOTIDE SEQUENCE [LARGE SCALE GENOMIC DNA]</scope>
    <source>
        <strain evidence="7 8">DSE2036</strain>
    </source>
</reference>
<evidence type="ECO:0000256" key="1">
    <source>
        <dbReference type="ARBA" id="ARBA00010617"/>
    </source>
</evidence>
<dbReference type="Proteomes" id="UP000244855">
    <property type="component" value="Unassembled WGS sequence"/>
</dbReference>
<dbReference type="InterPro" id="IPR050364">
    <property type="entry name" value="Cytochrome_P450_fung"/>
</dbReference>
<dbReference type="Gene3D" id="1.10.630.10">
    <property type="entry name" value="Cytochrome P450"/>
    <property type="match status" value="1"/>
</dbReference>
<keyword evidence="2 6" id="KW-0479">Metal-binding</keyword>
<dbReference type="InterPro" id="IPR036396">
    <property type="entry name" value="Cyt_P450_sf"/>
</dbReference>
<dbReference type="SUPFAM" id="SSF48264">
    <property type="entry name" value="Cytochrome P450"/>
    <property type="match status" value="1"/>
</dbReference>
<evidence type="ECO:0000313" key="7">
    <source>
        <dbReference type="EMBL" id="PVI04191.1"/>
    </source>
</evidence>
<name>A0A2V1E194_9PLEO</name>
<comment type="similarity">
    <text evidence="1">Belongs to the cytochrome P450 family.</text>
</comment>
<dbReference type="GO" id="GO:0016705">
    <property type="term" value="F:oxidoreductase activity, acting on paired donors, with incorporation or reduction of molecular oxygen"/>
    <property type="evidence" value="ECO:0007669"/>
    <property type="project" value="InterPro"/>
</dbReference>
<dbReference type="PANTHER" id="PTHR46300:SF2">
    <property type="entry name" value="CYTOCHROME P450 MONOOXYGENASE ALNH-RELATED"/>
    <property type="match status" value="1"/>
</dbReference>
<feature type="binding site" description="axial binding residue" evidence="6">
    <location>
        <position position="427"/>
    </location>
    <ligand>
        <name>heme</name>
        <dbReference type="ChEBI" id="CHEBI:30413"/>
    </ligand>
    <ligandPart>
        <name>Fe</name>
        <dbReference type="ChEBI" id="CHEBI:18248"/>
    </ligandPart>
</feature>
<gene>
    <name evidence="7" type="ORF">DM02DRAFT_693259</name>
</gene>
<evidence type="ECO:0000256" key="2">
    <source>
        <dbReference type="ARBA" id="ARBA00022723"/>
    </source>
</evidence>
<dbReference type="STRING" id="97972.A0A2V1E194"/>
<evidence type="ECO:0000256" key="5">
    <source>
        <dbReference type="ARBA" id="ARBA00023033"/>
    </source>
</evidence>
<dbReference type="InterPro" id="IPR002401">
    <property type="entry name" value="Cyt_P450_E_grp-I"/>
</dbReference>
<dbReference type="GO" id="GO:0005506">
    <property type="term" value="F:iron ion binding"/>
    <property type="evidence" value="ECO:0007669"/>
    <property type="project" value="InterPro"/>
</dbReference>
<dbReference type="EMBL" id="KZ805323">
    <property type="protein sequence ID" value="PVI04191.1"/>
    <property type="molecule type" value="Genomic_DNA"/>
</dbReference>
<evidence type="ECO:0000256" key="4">
    <source>
        <dbReference type="ARBA" id="ARBA00023004"/>
    </source>
</evidence>
<dbReference type="PRINTS" id="PR00385">
    <property type="entry name" value="P450"/>
</dbReference>
<keyword evidence="8" id="KW-1185">Reference proteome</keyword>
<dbReference type="PRINTS" id="PR00463">
    <property type="entry name" value="EP450I"/>
</dbReference>
<dbReference type="GO" id="GO:0004497">
    <property type="term" value="F:monooxygenase activity"/>
    <property type="evidence" value="ECO:0007669"/>
    <property type="project" value="UniProtKB-KW"/>
</dbReference>
<comment type="cofactor">
    <cofactor evidence="6">
        <name>heme</name>
        <dbReference type="ChEBI" id="CHEBI:30413"/>
    </cofactor>
</comment>
<keyword evidence="5" id="KW-0503">Monooxygenase</keyword>
<dbReference type="CDD" id="cd11065">
    <property type="entry name" value="CYP64-like"/>
    <property type="match status" value="1"/>
</dbReference>
<dbReference type="Pfam" id="PF00067">
    <property type="entry name" value="p450"/>
    <property type="match status" value="1"/>
</dbReference>
<dbReference type="OrthoDB" id="1103324at2759"/>
<keyword evidence="6" id="KW-0349">Heme</keyword>
<protein>
    <submittedName>
        <fullName evidence="7">Cytochrome P450</fullName>
    </submittedName>
</protein>
<keyword evidence="3" id="KW-0560">Oxidoreductase</keyword>
<evidence type="ECO:0000313" key="8">
    <source>
        <dbReference type="Proteomes" id="UP000244855"/>
    </source>
</evidence>
<proteinExistence type="inferred from homology"/>
<evidence type="ECO:0000256" key="6">
    <source>
        <dbReference type="PIRSR" id="PIRSR602401-1"/>
    </source>
</evidence>
<dbReference type="PANTHER" id="PTHR46300">
    <property type="entry name" value="P450, PUTATIVE (EUROFUNG)-RELATED-RELATED"/>
    <property type="match status" value="1"/>
</dbReference>
<feature type="non-terminal residue" evidence="7">
    <location>
        <position position="1"/>
    </location>
</feature>
<sequence length="522" mass="59107">GPPTMPLLGNLLQIPTDKAFLQMTKWAKQYGDVYSLTIGPSNIIVLSGREAVKEVLDKKSAVSSDRPTSLLRQQLLTGGDHLLWMDATPQWRDLRKLIHADLTESMCNGTHAPLQHAESVQMLYDMMLDQTHWKRHIERFTNSLVLCIGKSLHKNARVTMVNTFLVYGIRTPDIHNPYILRFEQLLRDWTVVNIPGNTPPVDIIPVLNWVPERFLGNWKSRARVVHDAMRDLYDGLHKTVVHRRQRIGSVNSIVDRILDQNGKNALTFHEISNLAGVTIKGGSDTSATVLANFVTAMVLHPDIQKKAQAEIDREIPSDRIPDGSDVGRLPYVMAIIKEVQRWRPLGGIGIPHRLSEDIWLGDKLLPNKSTVLLNTWALHQDEKRYPNPESFDPDRFQGWTGYSAEYANTADPEKRDHYAYGNGRRRCPGIHLAERNLFHVAAKMLWAFDMELPTDPVTGKPIVLDTSTETGYTEGLVLSIKDFPVNLKVRSADRQKSIEESYHAACTDIFAKYDDMNAISTF</sequence>
<dbReference type="AlphaFoldDB" id="A0A2V1E194"/>
<evidence type="ECO:0000256" key="3">
    <source>
        <dbReference type="ARBA" id="ARBA00023002"/>
    </source>
</evidence>
<accession>A0A2V1E194</accession>
<dbReference type="GO" id="GO:0020037">
    <property type="term" value="F:heme binding"/>
    <property type="evidence" value="ECO:0007669"/>
    <property type="project" value="InterPro"/>
</dbReference>
<organism evidence="7 8">
    <name type="scientific">Periconia macrospinosa</name>
    <dbReference type="NCBI Taxonomy" id="97972"/>
    <lineage>
        <taxon>Eukaryota</taxon>
        <taxon>Fungi</taxon>
        <taxon>Dikarya</taxon>
        <taxon>Ascomycota</taxon>
        <taxon>Pezizomycotina</taxon>
        <taxon>Dothideomycetes</taxon>
        <taxon>Pleosporomycetidae</taxon>
        <taxon>Pleosporales</taxon>
        <taxon>Massarineae</taxon>
        <taxon>Periconiaceae</taxon>
        <taxon>Periconia</taxon>
    </lineage>
</organism>
<keyword evidence="4 6" id="KW-0408">Iron</keyword>